<dbReference type="Pfam" id="PF01694">
    <property type="entry name" value="Rhomboid"/>
    <property type="match status" value="1"/>
</dbReference>
<evidence type="ECO:0000256" key="7">
    <source>
        <dbReference type="SAM" id="Phobius"/>
    </source>
</evidence>
<dbReference type="PANTHER" id="PTHR43731">
    <property type="entry name" value="RHOMBOID PROTEASE"/>
    <property type="match status" value="1"/>
</dbReference>
<dbReference type="Proteomes" id="UP000280066">
    <property type="component" value="Unassembled WGS sequence"/>
</dbReference>
<dbReference type="InterPro" id="IPR046483">
    <property type="entry name" value="DUF6576"/>
</dbReference>
<comment type="caution">
    <text evidence="10">The sequence shown here is derived from an EMBL/GenBank/DDBJ whole genome shotgun (WGS) entry which is preliminary data.</text>
</comment>
<dbReference type="Gene3D" id="1.20.1540.10">
    <property type="entry name" value="Rhomboid-like"/>
    <property type="match status" value="1"/>
</dbReference>
<dbReference type="EMBL" id="RWIS01000019">
    <property type="protein sequence ID" value="RSK24040.1"/>
    <property type="molecule type" value="Genomic_DNA"/>
</dbReference>
<comment type="similarity">
    <text evidence="2">Belongs to the peptidase S54 family.</text>
</comment>
<keyword evidence="3 7" id="KW-0812">Transmembrane</keyword>
<dbReference type="GO" id="GO:0004252">
    <property type="term" value="F:serine-type endopeptidase activity"/>
    <property type="evidence" value="ECO:0007669"/>
    <property type="project" value="InterPro"/>
</dbReference>
<evidence type="ECO:0000256" key="3">
    <source>
        <dbReference type="ARBA" id="ARBA00022692"/>
    </source>
</evidence>
<evidence type="ECO:0000256" key="4">
    <source>
        <dbReference type="ARBA" id="ARBA00022801"/>
    </source>
</evidence>
<comment type="subcellular location">
    <subcellularLocation>
        <location evidence="1">Membrane</location>
        <topology evidence="1">Multi-pass membrane protein</topology>
    </subcellularLocation>
</comment>
<feature type="domain" description="DUF6576" evidence="9">
    <location>
        <begin position="263"/>
        <end position="307"/>
    </location>
</feature>
<reference evidence="10 11" key="1">
    <citation type="submission" date="2018-12" db="EMBL/GenBank/DDBJ databases">
        <authorList>
            <person name="Feng G."/>
            <person name="Zhu H."/>
        </authorList>
    </citation>
    <scope>NUCLEOTIDE SEQUENCE [LARGE SCALE GENOMIC DNA]</scope>
    <source>
        <strain evidence="10 11">9PBR-2</strain>
    </source>
</reference>
<dbReference type="GO" id="GO:0016020">
    <property type="term" value="C:membrane"/>
    <property type="evidence" value="ECO:0007669"/>
    <property type="project" value="UniProtKB-SubCell"/>
</dbReference>
<feature type="transmembrane region" description="Helical" evidence="7">
    <location>
        <begin position="141"/>
        <end position="161"/>
    </location>
</feature>
<dbReference type="OrthoDB" id="9807874at2"/>
<feature type="transmembrane region" description="Helical" evidence="7">
    <location>
        <begin position="113"/>
        <end position="134"/>
    </location>
</feature>
<evidence type="ECO:0000259" key="9">
    <source>
        <dbReference type="Pfam" id="PF20216"/>
    </source>
</evidence>
<evidence type="ECO:0000313" key="11">
    <source>
        <dbReference type="Proteomes" id="UP000280066"/>
    </source>
</evidence>
<evidence type="ECO:0000259" key="8">
    <source>
        <dbReference type="Pfam" id="PF01694"/>
    </source>
</evidence>
<evidence type="ECO:0000256" key="6">
    <source>
        <dbReference type="ARBA" id="ARBA00023136"/>
    </source>
</evidence>
<dbReference type="Pfam" id="PF20216">
    <property type="entry name" value="DUF6576"/>
    <property type="match status" value="1"/>
</dbReference>
<dbReference type="AlphaFoldDB" id="A0A3R9LUX1"/>
<dbReference type="InterPro" id="IPR035952">
    <property type="entry name" value="Rhomboid-like_sf"/>
</dbReference>
<feature type="domain" description="Peptidase S54 rhomboid" evidence="8">
    <location>
        <begin position="75"/>
        <end position="217"/>
    </location>
</feature>
<dbReference type="SUPFAM" id="SSF144091">
    <property type="entry name" value="Rhomboid-like"/>
    <property type="match status" value="1"/>
</dbReference>
<evidence type="ECO:0000313" key="10">
    <source>
        <dbReference type="EMBL" id="RSK24040.1"/>
    </source>
</evidence>
<keyword evidence="4" id="KW-0378">Hydrolase</keyword>
<dbReference type="PANTHER" id="PTHR43731:SF14">
    <property type="entry name" value="PRESENILIN-ASSOCIATED RHOMBOID-LIKE PROTEIN, MITOCHONDRIAL"/>
    <property type="match status" value="1"/>
</dbReference>
<keyword evidence="11" id="KW-1185">Reference proteome</keyword>
<feature type="transmembrane region" description="Helical" evidence="7">
    <location>
        <begin position="224"/>
        <end position="243"/>
    </location>
</feature>
<dbReference type="GO" id="GO:0006508">
    <property type="term" value="P:proteolysis"/>
    <property type="evidence" value="ECO:0007669"/>
    <property type="project" value="UniProtKB-KW"/>
</dbReference>
<feature type="transmembrane region" description="Helical" evidence="7">
    <location>
        <begin position="84"/>
        <end position="107"/>
    </location>
</feature>
<organism evidence="10 11">
    <name type="scientific">Hymenobacter metallilatus</name>
    <dbReference type="NCBI Taxonomy" id="2493666"/>
    <lineage>
        <taxon>Bacteria</taxon>
        <taxon>Pseudomonadati</taxon>
        <taxon>Bacteroidota</taxon>
        <taxon>Cytophagia</taxon>
        <taxon>Cytophagales</taxon>
        <taxon>Hymenobacteraceae</taxon>
        <taxon>Hymenobacter</taxon>
    </lineage>
</organism>
<dbReference type="InterPro" id="IPR022764">
    <property type="entry name" value="Peptidase_S54_rhomboid_dom"/>
</dbReference>
<sequence length="307" mass="34377">MPPRKCASARPNLPLSTQPSDGFFIYPHFSIRMNDLGIVGLGLVLLTCYVTYKGLHEPGYMARYAFEVGPIRYRQQYQRLLSSGFLHVSWWHLGFNMLTLWCFGGALEHLAGMQNFLTLYFSSLLGGNLFSLWLHRHEARYSAVGASGAVSGLIFASIALFPDIEVGLLGIYLPGWLYGILFVLLSAYGITARRDAIGHDAHLGGALVGLVTMLLIRPELIQTNYLTILAILVPAVGFLLLLLRRAAGRPVGRLVASSHHYQTQDDRYLDKKRREEAYLDELLEKISHKGVDGLSAREKKDLKDWSR</sequence>
<evidence type="ECO:0000256" key="2">
    <source>
        <dbReference type="ARBA" id="ARBA00009045"/>
    </source>
</evidence>
<proteinExistence type="inferred from homology"/>
<evidence type="ECO:0000256" key="5">
    <source>
        <dbReference type="ARBA" id="ARBA00022989"/>
    </source>
</evidence>
<feature type="transmembrane region" description="Helical" evidence="7">
    <location>
        <begin position="201"/>
        <end position="218"/>
    </location>
</feature>
<accession>A0A3R9LUX1</accession>
<name>A0A3R9LUX1_9BACT</name>
<feature type="transmembrane region" description="Helical" evidence="7">
    <location>
        <begin position="167"/>
        <end position="189"/>
    </location>
</feature>
<gene>
    <name evidence="10" type="ORF">EI290_20805</name>
</gene>
<protein>
    <submittedName>
        <fullName evidence="10">Rhomboid family intramembrane serine protease</fullName>
    </submittedName>
</protein>
<keyword evidence="10" id="KW-0645">Protease</keyword>
<evidence type="ECO:0000256" key="1">
    <source>
        <dbReference type="ARBA" id="ARBA00004141"/>
    </source>
</evidence>
<keyword evidence="5 7" id="KW-1133">Transmembrane helix</keyword>
<keyword evidence="6 7" id="KW-0472">Membrane</keyword>
<dbReference type="InterPro" id="IPR050925">
    <property type="entry name" value="Rhomboid_protease_S54"/>
</dbReference>